<gene>
    <name evidence="1" type="ORF">CEUSTIGMA_g5393.t1</name>
</gene>
<name>A0A250X4G1_9CHLO</name>
<comment type="caution">
    <text evidence="1">The sequence shown here is derived from an EMBL/GenBank/DDBJ whole genome shotgun (WGS) entry which is preliminary data.</text>
</comment>
<protein>
    <recommendedName>
        <fullName evidence="3">Gamma-glutamylcyclotransferase AIG2-like domain-containing protein</fullName>
    </recommendedName>
</protein>
<proteinExistence type="predicted"/>
<evidence type="ECO:0008006" key="3">
    <source>
        <dbReference type="Google" id="ProtNLM"/>
    </source>
</evidence>
<sequence length="217" mass="24050">MKSAARANEHLAGAMVVPLSALSTRMMSSWNFLLRFLTQLRERLGRSSAFEFRPAYLQDHVRIFAGHSKRWDGAVASVHPLPGCSVEGMVVGLTADELEVLDTYEKAYTRVRRPVHPLEIQNGGISPVLPEGKTPHQLPVPPAIDSGYDGSHSHLFPEEGAFVYIKDSTEYQQPPSKGYLTAICIMLKEAGHKCEVVIRYVDEGMVKSDITWTPDSS</sequence>
<dbReference type="InterPro" id="IPR013024">
    <property type="entry name" value="GGCT-like"/>
</dbReference>
<dbReference type="AlphaFoldDB" id="A0A250X4G1"/>
<dbReference type="Proteomes" id="UP000232323">
    <property type="component" value="Unassembled WGS sequence"/>
</dbReference>
<dbReference type="OrthoDB" id="2924818at2759"/>
<dbReference type="CDD" id="cd06661">
    <property type="entry name" value="GGCT_like"/>
    <property type="match status" value="1"/>
</dbReference>
<dbReference type="Gene3D" id="3.10.490.10">
    <property type="entry name" value="Gamma-glutamyl cyclotransferase-like"/>
    <property type="match status" value="1"/>
</dbReference>
<accession>A0A250X4G1</accession>
<evidence type="ECO:0000313" key="1">
    <source>
        <dbReference type="EMBL" id="GAX77951.1"/>
    </source>
</evidence>
<reference evidence="1 2" key="1">
    <citation type="submission" date="2017-08" db="EMBL/GenBank/DDBJ databases">
        <title>Acidophilic green algal genome provides insights into adaptation to an acidic environment.</title>
        <authorList>
            <person name="Hirooka S."/>
            <person name="Hirose Y."/>
            <person name="Kanesaki Y."/>
            <person name="Higuchi S."/>
            <person name="Fujiwara T."/>
            <person name="Onuma R."/>
            <person name="Era A."/>
            <person name="Ohbayashi R."/>
            <person name="Uzuka A."/>
            <person name="Nozaki H."/>
            <person name="Yoshikawa H."/>
            <person name="Miyagishima S.Y."/>
        </authorList>
    </citation>
    <scope>NUCLEOTIDE SEQUENCE [LARGE SCALE GENOMIC DNA]</scope>
    <source>
        <strain evidence="1 2">NIES-2499</strain>
    </source>
</reference>
<dbReference type="SUPFAM" id="SSF110857">
    <property type="entry name" value="Gamma-glutamyl cyclotransferase-like"/>
    <property type="match status" value="1"/>
</dbReference>
<keyword evidence="2" id="KW-1185">Reference proteome</keyword>
<dbReference type="InterPro" id="IPR036568">
    <property type="entry name" value="GGCT-like_sf"/>
</dbReference>
<dbReference type="EMBL" id="BEGY01000028">
    <property type="protein sequence ID" value="GAX77951.1"/>
    <property type="molecule type" value="Genomic_DNA"/>
</dbReference>
<evidence type="ECO:0000313" key="2">
    <source>
        <dbReference type="Proteomes" id="UP000232323"/>
    </source>
</evidence>
<organism evidence="1 2">
    <name type="scientific">Chlamydomonas eustigma</name>
    <dbReference type="NCBI Taxonomy" id="1157962"/>
    <lineage>
        <taxon>Eukaryota</taxon>
        <taxon>Viridiplantae</taxon>
        <taxon>Chlorophyta</taxon>
        <taxon>core chlorophytes</taxon>
        <taxon>Chlorophyceae</taxon>
        <taxon>CS clade</taxon>
        <taxon>Chlamydomonadales</taxon>
        <taxon>Chlamydomonadaceae</taxon>
        <taxon>Chlamydomonas</taxon>
    </lineage>
</organism>